<keyword evidence="7" id="KW-0106">Calcium</keyword>
<reference evidence="11" key="1">
    <citation type="submission" date="2021-05" db="EMBL/GenBank/DDBJ databases">
        <authorList>
            <person name="Stam R."/>
        </authorList>
    </citation>
    <scope>NUCLEOTIDE SEQUENCE</scope>
    <source>
        <strain evidence="11">CS162</strain>
    </source>
</reference>
<dbReference type="InterPro" id="IPR011118">
    <property type="entry name" value="Tannase/feruloyl_esterase"/>
</dbReference>
<dbReference type="EMBL" id="CAJRGZ010000020">
    <property type="protein sequence ID" value="CAG5169094.1"/>
    <property type="molecule type" value="Genomic_DNA"/>
</dbReference>
<dbReference type="PANTHER" id="PTHR33938:SF15">
    <property type="entry name" value="FERULOYL ESTERASE B-RELATED"/>
    <property type="match status" value="1"/>
</dbReference>
<dbReference type="EC" id="3.1.1.-" evidence="10"/>
<keyword evidence="3" id="KW-0858">Xylan degradation</keyword>
<evidence type="ECO:0000256" key="5">
    <source>
        <dbReference type="ARBA" id="ARBA00022729"/>
    </source>
</evidence>
<protein>
    <recommendedName>
        <fullName evidence="10">Carboxylic ester hydrolase</fullName>
        <ecNumber evidence="10">3.1.1.-</ecNumber>
    </recommendedName>
</protein>
<sequence>MVELKQLAAASSLTGLAIASNFSTQCASFINTLIVPNATISFTEYVTANTTLQFPNADPSCVRPSQIVSADLCRVDLEVATSARSSLRMEVWLPENWSGRFLSTGNGGLGGCIQYEDLEYTTAQGFAAVGTNNGHDGSTGVSFFNNPDVVEDFAYRAVHTGVLLGKEITKTFYGKPHTKSYYLGCSTGGRQGWKLVQKFPDDFDGVVAGAPAFSFNNLTSWSCHFLPLTGLQGAATFVPLGMWPAIHQDIINQCDALDGAVDGIIESPDLCDYDPSGLICAGGQNSSCLTPVQAETVRSIYAPLLASDGSLVYPRLEPGAEATEAVFSYFQGQRFGAADCLADYDLAADLNPFNIETWEGDISAFRNKGGKVLHYHGQSDGVIPSSNSPRYYEHISKTMGLNSETLDEFYRYFRISGMAHCASGPGAASIGNMRRNTASMDPEENVLTAIVRWVEEGIAPESITGTAFRNGTESAGVDYKRRHCRYPYRNVFKGTGDYKDVDSWECILKQDA</sequence>
<dbReference type="OrthoDB" id="3039123at2759"/>
<evidence type="ECO:0000313" key="12">
    <source>
        <dbReference type="Proteomes" id="UP000676310"/>
    </source>
</evidence>
<keyword evidence="3" id="KW-0624">Polysaccharide degradation</keyword>
<evidence type="ECO:0000256" key="3">
    <source>
        <dbReference type="ARBA" id="ARBA00022651"/>
    </source>
</evidence>
<organism evidence="11 12">
    <name type="scientific">Alternaria atra</name>
    <dbReference type="NCBI Taxonomy" id="119953"/>
    <lineage>
        <taxon>Eukaryota</taxon>
        <taxon>Fungi</taxon>
        <taxon>Dikarya</taxon>
        <taxon>Ascomycota</taxon>
        <taxon>Pezizomycotina</taxon>
        <taxon>Dothideomycetes</taxon>
        <taxon>Pleosporomycetidae</taxon>
        <taxon>Pleosporales</taxon>
        <taxon>Pleosporineae</taxon>
        <taxon>Pleosporaceae</taxon>
        <taxon>Alternaria</taxon>
        <taxon>Alternaria sect. Ulocladioides</taxon>
    </lineage>
</organism>
<keyword evidence="12" id="KW-1185">Reference proteome</keyword>
<dbReference type="Gene3D" id="3.40.50.1820">
    <property type="entry name" value="alpha/beta hydrolase"/>
    <property type="match status" value="1"/>
</dbReference>
<comment type="catalytic activity">
    <reaction evidence="9">
        <text>feruloyl-polysaccharide + H2O = ferulate + polysaccharide.</text>
        <dbReference type="EC" id="3.1.1.73"/>
    </reaction>
</comment>
<name>A0A8J2N7S5_9PLEO</name>
<dbReference type="AlphaFoldDB" id="A0A8J2N7S5"/>
<evidence type="ECO:0000256" key="4">
    <source>
        <dbReference type="ARBA" id="ARBA00022723"/>
    </source>
</evidence>
<keyword evidence="2" id="KW-0719">Serine esterase</keyword>
<keyword evidence="6 10" id="KW-0378">Hydrolase</keyword>
<comment type="caution">
    <text evidence="11">The sequence shown here is derived from an EMBL/GenBank/DDBJ whole genome shotgun (WGS) entry which is preliminary data.</text>
</comment>
<dbReference type="GO" id="GO:0030600">
    <property type="term" value="F:feruloyl esterase activity"/>
    <property type="evidence" value="ECO:0007669"/>
    <property type="project" value="UniProtKB-EC"/>
</dbReference>
<dbReference type="SUPFAM" id="SSF53474">
    <property type="entry name" value="alpha/beta-Hydrolases"/>
    <property type="match status" value="1"/>
</dbReference>
<evidence type="ECO:0000256" key="6">
    <source>
        <dbReference type="ARBA" id="ARBA00022801"/>
    </source>
</evidence>
<evidence type="ECO:0000256" key="9">
    <source>
        <dbReference type="ARBA" id="ARBA00034075"/>
    </source>
</evidence>
<accession>A0A8J2N7S5</accession>
<evidence type="ECO:0000256" key="7">
    <source>
        <dbReference type="ARBA" id="ARBA00022837"/>
    </source>
</evidence>
<dbReference type="GO" id="GO:0046872">
    <property type="term" value="F:metal ion binding"/>
    <property type="evidence" value="ECO:0007669"/>
    <property type="project" value="UniProtKB-KW"/>
</dbReference>
<keyword evidence="8" id="KW-1015">Disulfide bond</keyword>
<comment type="similarity">
    <text evidence="1 10">Belongs to the tannase family.</text>
</comment>
<dbReference type="GeneID" id="67018948"/>
<evidence type="ECO:0000256" key="1">
    <source>
        <dbReference type="ARBA" id="ARBA00006249"/>
    </source>
</evidence>
<dbReference type="Proteomes" id="UP000676310">
    <property type="component" value="Unassembled WGS sequence"/>
</dbReference>
<gene>
    <name evidence="11" type="ORF">ALTATR162_LOCUS6998</name>
</gene>
<evidence type="ECO:0000256" key="8">
    <source>
        <dbReference type="ARBA" id="ARBA00023157"/>
    </source>
</evidence>
<proteinExistence type="inferred from homology"/>
<dbReference type="PANTHER" id="PTHR33938">
    <property type="entry name" value="FERULOYL ESTERASE B-RELATED"/>
    <property type="match status" value="1"/>
</dbReference>
<evidence type="ECO:0000256" key="2">
    <source>
        <dbReference type="ARBA" id="ARBA00022487"/>
    </source>
</evidence>
<dbReference type="InterPro" id="IPR029058">
    <property type="entry name" value="AB_hydrolase_fold"/>
</dbReference>
<dbReference type="GO" id="GO:0045493">
    <property type="term" value="P:xylan catabolic process"/>
    <property type="evidence" value="ECO:0007669"/>
    <property type="project" value="UniProtKB-KW"/>
</dbReference>
<keyword evidence="3" id="KW-0119">Carbohydrate metabolism</keyword>
<evidence type="ECO:0000256" key="10">
    <source>
        <dbReference type="RuleBase" id="RU361238"/>
    </source>
</evidence>
<keyword evidence="5" id="KW-0732">Signal</keyword>
<evidence type="ECO:0000313" key="11">
    <source>
        <dbReference type="EMBL" id="CAG5169094.1"/>
    </source>
</evidence>
<keyword evidence="4" id="KW-0479">Metal-binding</keyword>
<dbReference type="Pfam" id="PF07519">
    <property type="entry name" value="Tannase"/>
    <property type="match status" value="2"/>
</dbReference>
<dbReference type="RefSeq" id="XP_043170559.1">
    <property type="nucleotide sequence ID" value="XM_043314624.1"/>
</dbReference>